<keyword evidence="4 10" id="KW-0479">Metal-binding</keyword>
<evidence type="ECO:0000256" key="5">
    <source>
        <dbReference type="ARBA" id="ARBA00022801"/>
    </source>
</evidence>
<gene>
    <name evidence="12" type="ORF">XAT740_LOCUS2478</name>
</gene>
<feature type="domain" description="Glycoside hydrolase family 38 central" evidence="11">
    <location>
        <begin position="380"/>
        <end position="453"/>
    </location>
</feature>
<dbReference type="AlphaFoldDB" id="A0A813S1L9"/>
<dbReference type="FunFam" id="1.20.1270.50:FF:000003">
    <property type="entry name" value="Alpha-mannosidase"/>
    <property type="match status" value="1"/>
</dbReference>
<dbReference type="CDD" id="cd10810">
    <property type="entry name" value="GH38N_AMII_LAM_like"/>
    <property type="match status" value="1"/>
</dbReference>
<dbReference type="SUPFAM" id="SSF88713">
    <property type="entry name" value="Glycoside hydrolase/deacetylase"/>
    <property type="match status" value="1"/>
</dbReference>
<dbReference type="Gene3D" id="2.60.40.1360">
    <property type="match status" value="1"/>
</dbReference>
<comment type="caution">
    <text evidence="12">The sequence shown here is derived from an EMBL/GenBank/DDBJ whole genome shotgun (WGS) entry which is preliminary data.</text>
</comment>
<evidence type="ECO:0000256" key="1">
    <source>
        <dbReference type="ARBA" id="ARBA00000365"/>
    </source>
</evidence>
<keyword evidence="13" id="KW-1185">Reference proteome</keyword>
<dbReference type="InterPro" id="IPR027291">
    <property type="entry name" value="Glyco_hydro_38_N_sf"/>
</dbReference>
<dbReference type="InterPro" id="IPR015341">
    <property type="entry name" value="Glyco_hydro_38_cen"/>
</dbReference>
<evidence type="ECO:0000256" key="8">
    <source>
        <dbReference type="ARBA" id="ARBA00023180"/>
    </source>
</evidence>
<keyword evidence="8" id="KW-0325">Glycoprotein</keyword>
<evidence type="ECO:0000256" key="10">
    <source>
        <dbReference type="RuleBase" id="RU361199"/>
    </source>
</evidence>
<evidence type="ECO:0000256" key="3">
    <source>
        <dbReference type="ARBA" id="ARBA00012752"/>
    </source>
</evidence>
<dbReference type="Gene3D" id="3.20.110.10">
    <property type="entry name" value="Glycoside hydrolase 38, N terminal domain"/>
    <property type="match status" value="1"/>
</dbReference>
<comment type="similarity">
    <text evidence="2 10">Belongs to the glycosyl hydrolase 38 family.</text>
</comment>
<evidence type="ECO:0000313" key="12">
    <source>
        <dbReference type="EMBL" id="CAF0790924.1"/>
    </source>
</evidence>
<sequence>MHFSTCCGLLVVITTICYGAPSRSANTCGYETCNLGDPSKLNVHIVAHTHDDVGWLKTVDQYYYGARNDIQHAAVQYILDSVIMALDENPDRRFIYVEVGFFWRWWNQQTSDIQTKVQQFVNEGIYLVIILLRLSEVLNQGRLEFISGGWCMNDEASTHYNSIIDQHTLGAEIIRQAFGECGRPKIGWQIDPFGHSREQASLFAQMGFDGLFFGRADYEDIQTRNRTKTMEMVWKASANLGEQSWLFTGILPHGYGAPDSFCFDYRCSDNPIMDDNHRFDLNVQERVRSFIQAAHDEAAGYATNHIIMTFGGDFQYEDANQNFKNLDKLIKYVNAEQANGSNVNVFYSTPSCYLYALNKADRTWKSKTDDFFPYAHHPHGFWTGYFSSRAALKRFERHSNNILQVTRHLNAFANTSLRNSIFYLSEAMGVAQHHDAVSGTEKQEVAFDYAQRLSDGIGKAVDVINQAYNKLLPKSAQSPPLQAQFLCQLSNISQCLEIEGQDRFTLTLWNPVIHPVTQHVRVPVRFDYTVHDPNGQTLLTELIPISEPTQKIPGRTSLTQKQIIFKVALPALGFSTYYFEKKPDQQRTKEKSTVKITHNEACVLQNQYLRVDFDDQGNLHRIVNTNKNLGVSFSNQGFYWYQGFAGNNSRPEFQASGAYIFRPVSADPQPVSTTRTITCIKAEQVQTAVIIFNDWASQEISLYDEAEYTEVEWTVGPIPINDNIGKEIILRYDTDVNSGNKFYTDANGREVLERTRDYRPTWNYTVVETVAGNYYPVNSRIWIKNQERQFTILTDRSQGGSSIHDGSVELMLHRRLLYDDRLGVGEPLNETAFGEGLVVRGKQILFLQAPAASAAYHRIGAQRMYMHPLATYSLVQQSYDTYTANYRQTWTALADTLPLNVHLLTFEHLVENVYQIRVEHYFEQNEDDTYSHPVTFDLQSVFNSIGKIEQLVEVTLNADLPLIDLKRLTWVTGDKESSHPNVPEARLMANSTVRLIPMQIRTFNVVVSHP</sequence>
<keyword evidence="6 10" id="KW-0862">Zinc</keyword>
<keyword evidence="10" id="KW-0732">Signal</keyword>
<proteinExistence type="inferred from homology"/>
<evidence type="ECO:0000256" key="9">
    <source>
        <dbReference type="ARBA" id="ARBA00023295"/>
    </source>
</evidence>
<dbReference type="Gene3D" id="2.70.98.30">
    <property type="entry name" value="Golgi alpha-mannosidase II, domain 4"/>
    <property type="match status" value="1"/>
</dbReference>
<dbReference type="GO" id="GO:0005764">
    <property type="term" value="C:lysosome"/>
    <property type="evidence" value="ECO:0007669"/>
    <property type="project" value="TreeGrafter"/>
</dbReference>
<organism evidence="12 13">
    <name type="scientific">Adineta ricciae</name>
    <name type="common">Rotifer</name>
    <dbReference type="NCBI Taxonomy" id="249248"/>
    <lineage>
        <taxon>Eukaryota</taxon>
        <taxon>Metazoa</taxon>
        <taxon>Spiralia</taxon>
        <taxon>Gnathifera</taxon>
        <taxon>Rotifera</taxon>
        <taxon>Eurotatoria</taxon>
        <taxon>Bdelloidea</taxon>
        <taxon>Adinetida</taxon>
        <taxon>Adinetidae</taxon>
        <taxon>Adineta</taxon>
    </lineage>
</organism>
<evidence type="ECO:0000256" key="4">
    <source>
        <dbReference type="ARBA" id="ARBA00022723"/>
    </source>
</evidence>
<keyword evidence="9 10" id="KW-0326">Glycosidase</keyword>
<dbReference type="EMBL" id="CAJNOR010000086">
    <property type="protein sequence ID" value="CAF0790924.1"/>
    <property type="molecule type" value="Genomic_DNA"/>
</dbReference>
<dbReference type="FunFam" id="1.20.1270.50:FF:000002">
    <property type="entry name" value="Alpha-mannosidase"/>
    <property type="match status" value="1"/>
</dbReference>
<dbReference type="EC" id="3.2.1.-" evidence="10"/>
<evidence type="ECO:0000313" key="13">
    <source>
        <dbReference type="Proteomes" id="UP000663828"/>
    </source>
</evidence>
<dbReference type="Pfam" id="PF07748">
    <property type="entry name" value="Glyco_hydro_38C"/>
    <property type="match status" value="1"/>
</dbReference>
<dbReference type="Pfam" id="PF01074">
    <property type="entry name" value="Glyco_hydro_38N"/>
    <property type="match status" value="2"/>
</dbReference>
<reference evidence="12" key="1">
    <citation type="submission" date="2021-02" db="EMBL/GenBank/DDBJ databases">
        <authorList>
            <person name="Nowell W R."/>
        </authorList>
    </citation>
    <scope>NUCLEOTIDE SEQUENCE</scope>
</reference>
<dbReference type="FunFam" id="2.70.98.30:FF:000003">
    <property type="entry name" value="Alpha-mannosidase"/>
    <property type="match status" value="1"/>
</dbReference>
<comment type="cofactor">
    <cofactor evidence="10">
        <name>Zn(2+)</name>
        <dbReference type="ChEBI" id="CHEBI:29105"/>
    </cofactor>
    <text evidence="10">Binds 1 zinc ion per subunit.</text>
</comment>
<feature type="signal peptide" evidence="10">
    <location>
        <begin position="1"/>
        <end position="19"/>
    </location>
</feature>
<name>A0A813S1L9_ADIRI</name>
<dbReference type="InterPro" id="IPR013780">
    <property type="entry name" value="Glyco_hydro_b"/>
</dbReference>
<dbReference type="InterPro" id="IPR000602">
    <property type="entry name" value="Glyco_hydro_38_N"/>
</dbReference>
<dbReference type="InterPro" id="IPR011013">
    <property type="entry name" value="Gal_mutarotase_sf_dom"/>
</dbReference>
<dbReference type="Pfam" id="PF21260">
    <property type="entry name" value="Laman-like_dom"/>
    <property type="match status" value="1"/>
</dbReference>
<dbReference type="GO" id="GO:0046872">
    <property type="term" value="F:metal ion binding"/>
    <property type="evidence" value="ECO:0007669"/>
    <property type="project" value="UniProtKB-KW"/>
</dbReference>
<dbReference type="InterPro" id="IPR037094">
    <property type="entry name" value="Glyco_hydro_38_cen_sf"/>
</dbReference>
<dbReference type="GO" id="GO:0006013">
    <property type="term" value="P:mannose metabolic process"/>
    <property type="evidence" value="ECO:0007669"/>
    <property type="project" value="InterPro"/>
</dbReference>
<dbReference type="Proteomes" id="UP000663828">
    <property type="component" value="Unassembled WGS sequence"/>
</dbReference>
<dbReference type="SUPFAM" id="SSF88688">
    <property type="entry name" value="Families 57/38 glycoside transferase middle domain"/>
    <property type="match status" value="1"/>
</dbReference>
<protein>
    <recommendedName>
        <fullName evidence="3 10">Alpha-mannosidase</fullName>
        <ecNumber evidence="10">3.2.1.-</ecNumber>
    </recommendedName>
</protein>
<dbReference type="PANTHER" id="PTHR11607">
    <property type="entry name" value="ALPHA-MANNOSIDASE"/>
    <property type="match status" value="1"/>
</dbReference>
<evidence type="ECO:0000256" key="2">
    <source>
        <dbReference type="ARBA" id="ARBA00009792"/>
    </source>
</evidence>
<dbReference type="Gene3D" id="1.20.1270.50">
    <property type="entry name" value="Glycoside hydrolase family 38, central domain"/>
    <property type="match status" value="2"/>
</dbReference>
<evidence type="ECO:0000256" key="7">
    <source>
        <dbReference type="ARBA" id="ARBA00023157"/>
    </source>
</evidence>
<comment type="catalytic activity">
    <reaction evidence="1">
        <text>Hydrolysis of terminal, non-reducing alpha-D-mannose residues in alpha-D-mannosides.</text>
        <dbReference type="EC" id="3.2.1.24"/>
    </reaction>
</comment>
<dbReference type="InterPro" id="IPR050843">
    <property type="entry name" value="Glycosyl_Hydrlase_38"/>
</dbReference>
<dbReference type="PANTHER" id="PTHR11607:SF3">
    <property type="entry name" value="LYSOSOMAL ALPHA-MANNOSIDASE"/>
    <property type="match status" value="1"/>
</dbReference>
<keyword evidence="7" id="KW-1015">Disulfide bond</keyword>
<dbReference type="InterPro" id="IPR048534">
    <property type="entry name" value="Man2a1-like_dom"/>
</dbReference>
<evidence type="ECO:0000259" key="11">
    <source>
        <dbReference type="SMART" id="SM00872"/>
    </source>
</evidence>
<dbReference type="GO" id="GO:0004559">
    <property type="term" value="F:alpha-mannosidase activity"/>
    <property type="evidence" value="ECO:0007669"/>
    <property type="project" value="UniProtKB-EC"/>
</dbReference>
<dbReference type="GO" id="GO:0030246">
    <property type="term" value="F:carbohydrate binding"/>
    <property type="evidence" value="ECO:0007669"/>
    <property type="project" value="InterPro"/>
</dbReference>
<dbReference type="Gene3D" id="2.60.40.1180">
    <property type="entry name" value="Golgi alpha-mannosidase II"/>
    <property type="match status" value="1"/>
</dbReference>
<dbReference type="SUPFAM" id="SSF74650">
    <property type="entry name" value="Galactose mutarotase-like"/>
    <property type="match status" value="1"/>
</dbReference>
<dbReference type="FunFam" id="3.20.110.10:FF:000001">
    <property type="entry name" value="Alpha-mannosidase"/>
    <property type="match status" value="1"/>
</dbReference>
<dbReference type="InterPro" id="IPR011682">
    <property type="entry name" value="Glyco_hydro_38_C"/>
</dbReference>
<dbReference type="InterPro" id="IPR028995">
    <property type="entry name" value="Glyco_hydro_57/38_cen_sf"/>
</dbReference>
<evidence type="ECO:0000256" key="6">
    <source>
        <dbReference type="ARBA" id="ARBA00022833"/>
    </source>
</evidence>
<accession>A0A813S1L9</accession>
<dbReference type="SMART" id="SM00872">
    <property type="entry name" value="Alpha-mann_mid"/>
    <property type="match status" value="1"/>
</dbReference>
<dbReference type="Pfam" id="PF09261">
    <property type="entry name" value="Alpha-mann_mid"/>
    <property type="match status" value="1"/>
</dbReference>
<keyword evidence="5 10" id="KW-0378">Hydrolase</keyword>
<dbReference type="InterPro" id="IPR011330">
    <property type="entry name" value="Glyco_hydro/deAcase_b/a-brl"/>
</dbReference>
<feature type="chain" id="PRO_5033105757" description="Alpha-mannosidase" evidence="10">
    <location>
        <begin position="20"/>
        <end position="1010"/>
    </location>
</feature>